<dbReference type="RefSeq" id="WP_301137371.1">
    <property type="nucleotide sequence ID" value="NZ_JAUHTQ010000003.1"/>
</dbReference>
<proteinExistence type="predicted"/>
<reference evidence="1" key="1">
    <citation type="submission" date="2023-07" db="EMBL/GenBank/DDBJ databases">
        <title>Ureibacillus sp. isolated from freshwater well.</title>
        <authorList>
            <person name="Kirdat K."/>
            <person name="Bhatt A."/>
            <person name="Teware R."/>
            <person name="Bhavsar Y."/>
            <person name="Yadav A."/>
        </authorList>
    </citation>
    <scope>NUCLEOTIDE SEQUENCE</scope>
    <source>
        <strain evidence="1">BA0131</strain>
    </source>
</reference>
<accession>A0ABT8GNT8</accession>
<organism evidence="1 2">
    <name type="scientific">Ureibacillus aquaedulcis</name>
    <dbReference type="NCBI Taxonomy" id="3058421"/>
    <lineage>
        <taxon>Bacteria</taxon>
        <taxon>Bacillati</taxon>
        <taxon>Bacillota</taxon>
        <taxon>Bacilli</taxon>
        <taxon>Bacillales</taxon>
        <taxon>Caryophanaceae</taxon>
        <taxon>Ureibacillus</taxon>
    </lineage>
</organism>
<dbReference type="EMBL" id="JAUHTQ010000003">
    <property type="protein sequence ID" value="MDN4493085.1"/>
    <property type="molecule type" value="Genomic_DNA"/>
</dbReference>
<sequence length="322" mass="37580">MYYPNNIEDICYEESHIEQVTNQIKSQFYDYFDLFIQSEAGTTLSENQVRKLAEKFGSDGIVKARKKDIGIVLKRVIAEGIEKFEKDRNSYTELLDEEALEEYEDNPAGFKSALSKDCPIIRGTLNSPAKELDKYKYEFRISNPNELLTVSQNLATFANSYAEECEGFEYDSIETLEDLGFESLDTEDYSVFGVIGGGIKSQFVFKLQPAYFPYRSKEAIWAFWYLTNKKTFGCEEGSQFLMINVEKSLTNQNYFYPYELFSFYAYQVYLLLKKEAEKNSVYIPEMYRYVLVDQFLSFIAKKHEEDIKFISSSSEDKSYSWI</sequence>
<keyword evidence="2" id="KW-1185">Reference proteome</keyword>
<protein>
    <submittedName>
        <fullName evidence="1">Uncharacterized protein</fullName>
    </submittedName>
</protein>
<dbReference type="Proteomes" id="UP001172743">
    <property type="component" value="Unassembled WGS sequence"/>
</dbReference>
<comment type="caution">
    <text evidence="1">The sequence shown here is derived from an EMBL/GenBank/DDBJ whole genome shotgun (WGS) entry which is preliminary data.</text>
</comment>
<evidence type="ECO:0000313" key="2">
    <source>
        <dbReference type="Proteomes" id="UP001172743"/>
    </source>
</evidence>
<evidence type="ECO:0000313" key="1">
    <source>
        <dbReference type="EMBL" id="MDN4493085.1"/>
    </source>
</evidence>
<gene>
    <name evidence="1" type="ORF">QYB95_05980</name>
</gene>
<name>A0ABT8GNT8_9BACL</name>